<gene>
    <name evidence="1" type="ORF">H8B04_01725</name>
</gene>
<comment type="caution">
    <text evidence="1">The sequence shown here is derived from an EMBL/GenBank/DDBJ whole genome shotgun (WGS) entry which is preliminary data.</text>
</comment>
<keyword evidence="2" id="KW-1185">Reference proteome</keyword>
<evidence type="ECO:0000313" key="2">
    <source>
        <dbReference type="Proteomes" id="UP000651271"/>
    </source>
</evidence>
<reference evidence="1 2" key="1">
    <citation type="submission" date="2020-08" db="EMBL/GenBank/DDBJ databases">
        <title>Sphingobacterium sp. DN04309 isolated from aquaculture water.</title>
        <authorList>
            <person name="Zhang M."/>
        </authorList>
    </citation>
    <scope>NUCLEOTIDE SEQUENCE [LARGE SCALE GENOMIC DNA]</scope>
    <source>
        <strain evidence="1 2">DN04309</strain>
    </source>
</reference>
<sequence length="297" mass="33984">MLENQPTKHFILVDPYLKDGILLAKKLLSIGYYVSVIGDTANSEVDVISTRQSSNNDLEILDIKNGCINNIIPNNDLKFSKKFYVLNTLKSVNSIFTVPNTKENNALFAEFIHGIERFAIENQIEICYNKIHHCELSFIEEIIDYLNSFFKNNEKRLMVNSLDIVWFVGGKNMFIDEIVKDILDSNSDADNFSNRITFRDLLKIYFEVLGAELEFCGKGEQERGVIVDYEEEILSLHGLGSQKIRLGNTVLKINDLHDSSLFEKLKGQNLNSLDSNLSAELEGKIKRLIKKKIYNNM</sequence>
<organism evidence="1 2">
    <name type="scientific">Sphingobacterium litopenaei</name>
    <dbReference type="NCBI Taxonomy" id="2763500"/>
    <lineage>
        <taxon>Bacteria</taxon>
        <taxon>Pseudomonadati</taxon>
        <taxon>Bacteroidota</taxon>
        <taxon>Sphingobacteriia</taxon>
        <taxon>Sphingobacteriales</taxon>
        <taxon>Sphingobacteriaceae</taxon>
        <taxon>Sphingobacterium</taxon>
    </lineage>
</organism>
<evidence type="ECO:0000313" key="1">
    <source>
        <dbReference type="EMBL" id="MBD1428294.1"/>
    </source>
</evidence>
<dbReference type="RefSeq" id="WP_190301253.1">
    <property type="nucleotide sequence ID" value="NZ_JACOIJ010000002.1"/>
</dbReference>
<proteinExistence type="predicted"/>
<protein>
    <submittedName>
        <fullName evidence="1">Uncharacterized protein</fullName>
    </submittedName>
</protein>
<name>A0ABR7YAF9_9SPHI</name>
<dbReference type="Proteomes" id="UP000651271">
    <property type="component" value="Unassembled WGS sequence"/>
</dbReference>
<accession>A0ABR7YAF9</accession>
<dbReference type="EMBL" id="JACOIJ010000002">
    <property type="protein sequence ID" value="MBD1428294.1"/>
    <property type="molecule type" value="Genomic_DNA"/>
</dbReference>